<gene>
    <name evidence="1" type="ORF">D7V88_18390</name>
</gene>
<evidence type="ECO:0000313" key="1">
    <source>
        <dbReference type="EMBL" id="RKG86203.1"/>
    </source>
</evidence>
<dbReference type="OrthoDB" id="5493317at2"/>
<dbReference type="InterPro" id="IPR012337">
    <property type="entry name" value="RNaseH-like_sf"/>
</dbReference>
<evidence type="ECO:0008006" key="3">
    <source>
        <dbReference type="Google" id="ProtNLM"/>
    </source>
</evidence>
<evidence type="ECO:0000313" key="2">
    <source>
        <dbReference type="Proteomes" id="UP000268094"/>
    </source>
</evidence>
<name>A0A3A8J9L0_9BACT</name>
<reference evidence="2" key="1">
    <citation type="submission" date="2018-09" db="EMBL/GenBank/DDBJ databases">
        <authorList>
            <person name="Livingstone P.G."/>
            <person name="Whitworth D.E."/>
        </authorList>
    </citation>
    <scope>NUCLEOTIDE SEQUENCE [LARGE SCALE GENOMIC DNA]</scope>
    <source>
        <strain evidence="2">CA054A</strain>
    </source>
</reference>
<sequence length="325" mass="35584">MSHGSSSLVSLRSSTREGAPGAWSLFSTWVPYVLGQRTRAIIVLRWVRFAAERQATLVASLLAKRSPPTPLVWMTVEAKGLERVRPEVEDALLARLRELVPPALKAVVLADEGFSEPRTLRRLDALGLDYVVRLDPDTVVFNDVEGCRPAAAWTPGSLRPGRVRDVRLTLERIPVGALVCVKKGARETPWCLATSLRTASATTVVGIYSRLRREGPEVLTPEVFARMDLAAGGPHPPGQRDRLLLQGALVTELLTLLGAVGRGLGLSRPEPKRPARRGVRTLFQQGCIYYQALPLMPGSQAHQLVAAFHDHLDDKPAFRALLEAL</sequence>
<proteinExistence type="predicted"/>
<comment type="caution">
    <text evidence="1">The sequence shown here is derived from an EMBL/GenBank/DDBJ whole genome shotgun (WGS) entry which is preliminary data.</text>
</comment>
<dbReference type="Proteomes" id="UP000268094">
    <property type="component" value="Unassembled WGS sequence"/>
</dbReference>
<dbReference type="RefSeq" id="WP_120541947.1">
    <property type="nucleotide sequence ID" value="NZ_RAVZ01000118.1"/>
</dbReference>
<accession>A0A3A8J9L0</accession>
<dbReference type="AlphaFoldDB" id="A0A3A8J9L0"/>
<organism evidence="1 2">
    <name type="scientific">Corallococcus terminator</name>
    <dbReference type="NCBI Taxonomy" id="2316733"/>
    <lineage>
        <taxon>Bacteria</taxon>
        <taxon>Pseudomonadati</taxon>
        <taxon>Myxococcota</taxon>
        <taxon>Myxococcia</taxon>
        <taxon>Myxococcales</taxon>
        <taxon>Cystobacterineae</taxon>
        <taxon>Myxococcaceae</taxon>
        <taxon>Corallococcus</taxon>
    </lineage>
</organism>
<dbReference type="SUPFAM" id="SSF53098">
    <property type="entry name" value="Ribonuclease H-like"/>
    <property type="match status" value="1"/>
</dbReference>
<protein>
    <recommendedName>
        <fullName evidence="3">Transposase IS4-like domain-containing protein</fullName>
    </recommendedName>
</protein>
<keyword evidence="2" id="KW-1185">Reference proteome</keyword>
<dbReference type="EMBL" id="RAVZ01000118">
    <property type="protein sequence ID" value="RKG86203.1"/>
    <property type="molecule type" value="Genomic_DNA"/>
</dbReference>